<dbReference type="RefSeq" id="WP_073136061.1">
    <property type="nucleotide sequence ID" value="NZ_FQZF01000017.1"/>
</dbReference>
<comment type="similarity">
    <text evidence="2">Belongs to the RmuC family.</text>
</comment>
<evidence type="ECO:0000256" key="1">
    <source>
        <dbReference type="ARBA" id="ARBA00003416"/>
    </source>
</evidence>
<organism evidence="7 8">
    <name type="scientific">Muricoccus roseus</name>
    <dbReference type="NCBI Taxonomy" id="198092"/>
    <lineage>
        <taxon>Bacteria</taxon>
        <taxon>Pseudomonadati</taxon>
        <taxon>Pseudomonadota</taxon>
        <taxon>Alphaproteobacteria</taxon>
        <taxon>Acetobacterales</taxon>
        <taxon>Roseomonadaceae</taxon>
        <taxon>Muricoccus</taxon>
    </lineage>
</organism>
<dbReference type="Proteomes" id="UP000184387">
    <property type="component" value="Unassembled WGS sequence"/>
</dbReference>
<dbReference type="PANTHER" id="PTHR30563:SF0">
    <property type="entry name" value="DNA RECOMBINATION PROTEIN RMUC"/>
    <property type="match status" value="1"/>
</dbReference>
<evidence type="ECO:0000256" key="6">
    <source>
        <dbReference type="SAM" id="Coils"/>
    </source>
</evidence>
<evidence type="ECO:0000313" key="8">
    <source>
        <dbReference type="Proteomes" id="UP000184387"/>
    </source>
</evidence>
<protein>
    <recommendedName>
        <fullName evidence="3">DNA recombination protein RmuC homolog</fullName>
    </recommendedName>
</protein>
<keyword evidence="5" id="KW-0233">DNA recombination</keyword>
<evidence type="ECO:0000256" key="5">
    <source>
        <dbReference type="ARBA" id="ARBA00023172"/>
    </source>
</evidence>
<dbReference type="InterPro" id="IPR003798">
    <property type="entry name" value="DNA_recombination_RmuC"/>
</dbReference>
<sequence length="477" mass="50326">MAELNAYLPLILAGLALLGMVALLLRRPAAGAADALGALSGKLDAMGAAQDRQAAAAADRAAATERAMADRLAEARVATDAALAAQRERLGATEQALADRLGEATRAMADALAAQGLAMANSTAAQNERLAAQEKVLAERLAASSLALTETLATALSAQNERLAAQEKALADRLAATQESLGAAVAAQNERIGRILNENALKAEETAGKIHERLAVIDAARANMEALGAQVGSLAQILGNKQSRGAFGEVQLRQIVEDRLPPDGFSWQHTLANRTRCDVLIRLPNPPGPIAVDSKFPLESWLAARDAADDTARIAATKRFAADVTRHVDDVAGKYICPGETAEGALIFVPSEAIYADLHAAHAPVVDRAARMGVYIVSPSTMWAVLGTMRALMQDVRMRAEAGQIKNQVAELMKDIVRLEDRVGKLRKHFVDIQTDVQQIEITTSKITRRGVAIEAVELTDTPALPAPGAVLPSAAD</sequence>
<dbReference type="OrthoDB" id="370725at2"/>
<evidence type="ECO:0000256" key="2">
    <source>
        <dbReference type="ARBA" id="ARBA00009840"/>
    </source>
</evidence>
<reference evidence="7 8" key="1">
    <citation type="submission" date="2016-11" db="EMBL/GenBank/DDBJ databases">
        <authorList>
            <person name="Jaros S."/>
            <person name="Januszkiewicz K."/>
            <person name="Wedrychowicz H."/>
        </authorList>
    </citation>
    <scope>NUCLEOTIDE SEQUENCE [LARGE SCALE GENOMIC DNA]</scope>
    <source>
        <strain evidence="7 8">DSM 14916</strain>
    </source>
</reference>
<evidence type="ECO:0000256" key="4">
    <source>
        <dbReference type="ARBA" id="ARBA00023054"/>
    </source>
</evidence>
<feature type="coiled-coil region" evidence="6">
    <location>
        <begin position="402"/>
        <end position="429"/>
    </location>
</feature>
<evidence type="ECO:0000256" key="3">
    <source>
        <dbReference type="ARBA" id="ARBA00021840"/>
    </source>
</evidence>
<dbReference type="Pfam" id="PF02646">
    <property type="entry name" value="RmuC"/>
    <property type="match status" value="1"/>
</dbReference>
<comment type="function">
    <text evidence="1">Involved in DNA recombination.</text>
</comment>
<dbReference type="PANTHER" id="PTHR30563">
    <property type="entry name" value="DNA RECOMBINATION PROTEIN RMUC"/>
    <property type="match status" value="1"/>
</dbReference>
<dbReference type="AlphaFoldDB" id="A0A1M6KTF5"/>
<dbReference type="STRING" id="198092.SAMN02745194_02972"/>
<accession>A0A1M6KTF5</accession>
<dbReference type="EMBL" id="FQZF01000017">
    <property type="protein sequence ID" value="SHJ62180.1"/>
    <property type="molecule type" value="Genomic_DNA"/>
</dbReference>
<keyword evidence="8" id="KW-1185">Reference proteome</keyword>
<proteinExistence type="inferred from homology"/>
<keyword evidence="4 6" id="KW-0175">Coiled coil</keyword>
<evidence type="ECO:0000313" key="7">
    <source>
        <dbReference type="EMBL" id="SHJ62180.1"/>
    </source>
</evidence>
<gene>
    <name evidence="7" type="ORF">SAMN02745194_02972</name>
</gene>
<name>A0A1M6KTF5_9PROT</name>
<dbReference type="GO" id="GO:0006310">
    <property type="term" value="P:DNA recombination"/>
    <property type="evidence" value="ECO:0007669"/>
    <property type="project" value="UniProtKB-KW"/>
</dbReference>